<proteinExistence type="predicted"/>
<reference evidence="2 3" key="2">
    <citation type="journal article" date="2013" name="Genome Biol. Evol.">
        <title>Genome sequencing of Giardia lamblia genotypes A2 and B isolates (DH and GS) and comparative analysis with the genomes of genotypes A1 and E (WB and Pig).</title>
        <authorList>
            <person name="Adam R.D."/>
            <person name="Dahlstrom E.W."/>
            <person name="Martens C.A."/>
            <person name="Bruno D.P."/>
            <person name="Barbian K.D."/>
            <person name="Ricklefs S.M."/>
            <person name="Hernandez M.M."/>
            <person name="Narla N.P."/>
            <person name="Patel R.B."/>
            <person name="Porcella S.F."/>
            <person name="Nash T.E."/>
        </authorList>
    </citation>
    <scope>NUCLEOTIDE SEQUENCE [LARGE SCALE GENOMIC DNA]</scope>
    <source>
        <strain evidence="2 3">DH</strain>
    </source>
</reference>
<reference evidence="3" key="1">
    <citation type="submission" date="2012-02" db="EMBL/GenBank/DDBJ databases">
        <title>Genome sequencing of Giardia lamblia Genotypes A2 and B isolates (DH and GS) and comparative analysis with the genomes of Genotypes A1 and E (WB and Pig).</title>
        <authorList>
            <person name="Adam R."/>
            <person name="Dahlstrom E."/>
            <person name="Martens C."/>
            <person name="Bruno D."/>
            <person name="Barbian K."/>
            <person name="Porcella S.F."/>
            <person name="Nash T."/>
        </authorList>
    </citation>
    <scope>NUCLEOTIDE SEQUENCE</scope>
    <source>
        <strain evidence="3">DH</strain>
    </source>
</reference>
<dbReference type="AlphaFoldDB" id="V6TAF9"/>
<protein>
    <submittedName>
        <fullName evidence="2">Chromosome segregation ATPase</fullName>
    </submittedName>
</protein>
<gene>
    <name evidence="2" type="ORF">DHA2_150972</name>
</gene>
<evidence type="ECO:0000313" key="3">
    <source>
        <dbReference type="Proteomes" id="UP000018320"/>
    </source>
</evidence>
<organism evidence="2 3">
    <name type="scientific">Giardia intestinalis</name>
    <name type="common">Giardia lamblia</name>
    <dbReference type="NCBI Taxonomy" id="5741"/>
    <lineage>
        <taxon>Eukaryota</taxon>
        <taxon>Metamonada</taxon>
        <taxon>Diplomonadida</taxon>
        <taxon>Hexamitidae</taxon>
        <taxon>Giardiinae</taxon>
        <taxon>Giardia</taxon>
    </lineage>
</organism>
<evidence type="ECO:0000256" key="1">
    <source>
        <dbReference type="SAM" id="MobiDB-lite"/>
    </source>
</evidence>
<dbReference type="VEuPathDB" id="GiardiaDB:GL50581_3042"/>
<accession>V6TAF9</accession>
<dbReference type="EMBL" id="AHGT01000070">
    <property type="protein sequence ID" value="ESU35719.1"/>
    <property type="molecule type" value="Genomic_DNA"/>
</dbReference>
<feature type="compositionally biased region" description="Acidic residues" evidence="1">
    <location>
        <begin position="216"/>
        <end position="232"/>
    </location>
</feature>
<name>V6TAF9_GIAIN</name>
<dbReference type="VEuPathDB" id="GiardiaDB:GL50803_0016697"/>
<dbReference type="Proteomes" id="UP000018320">
    <property type="component" value="Unassembled WGS sequence"/>
</dbReference>
<comment type="caution">
    <text evidence="2">The sequence shown here is derived from an EMBL/GenBank/DDBJ whole genome shotgun (WGS) entry which is preliminary data.</text>
</comment>
<sequence length="241" mass="27049">VNDSFTQLHLHMGVWGYMPLCVPMWNGGIGASTRRPRGKSRLLQHICRVYASATHMSPQGNIMTRRIQCGGATLEIDPLTGELTLDDFLNTLPPPHMEPMQTPKVELGASFGVFGIPFIDNLLGDIYGQLDLIAADMEKFIAYLQKKTLDAINWGLVLAGVQTASQAIPIIINEISKLVFRWKAFHQWEKEQKKENQPQDIPDEEIEKKEEISELSGEDQEPPSLGEVEEPLFDMSSIYPC</sequence>
<feature type="region of interest" description="Disordered" evidence="1">
    <location>
        <begin position="191"/>
        <end position="241"/>
    </location>
</feature>
<dbReference type="VEuPathDB" id="GiardiaDB:DHA2_150972"/>
<evidence type="ECO:0000313" key="2">
    <source>
        <dbReference type="EMBL" id="ESU35719.1"/>
    </source>
</evidence>
<feature type="non-terminal residue" evidence="2">
    <location>
        <position position="1"/>
    </location>
</feature>